<feature type="domain" description="ATP-grasp" evidence="7">
    <location>
        <begin position="325"/>
        <end position="504"/>
    </location>
</feature>
<comment type="similarity">
    <text evidence="1">Belongs to the synapsin family.</text>
</comment>
<dbReference type="InterPro" id="IPR016185">
    <property type="entry name" value="PreATP-grasp_dom_sf"/>
</dbReference>
<evidence type="ECO:0000256" key="3">
    <source>
        <dbReference type="ARBA" id="ARBA00023018"/>
    </source>
</evidence>
<feature type="region of interest" description="Disordered" evidence="6">
    <location>
        <begin position="507"/>
        <end position="628"/>
    </location>
</feature>
<dbReference type="GO" id="GO:0046872">
    <property type="term" value="F:metal ion binding"/>
    <property type="evidence" value="ECO:0007669"/>
    <property type="project" value="InterPro"/>
</dbReference>
<feature type="region of interest" description="Disordered" evidence="6">
    <location>
        <begin position="13"/>
        <end position="177"/>
    </location>
</feature>
<feature type="compositionally biased region" description="Pro residues" evidence="6">
    <location>
        <begin position="128"/>
        <end position="138"/>
    </location>
</feature>
<dbReference type="PRINTS" id="PR01368">
    <property type="entry name" value="SYNAPSIN"/>
</dbReference>
<dbReference type="SUPFAM" id="SSF56059">
    <property type="entry name" value="Glutathione synthetase ATP-binding domain-like"/>
    <property type="match status" value="1"/>
</dbReference>
<feature type="compositionally biased region" description="Low complexity" evidence="6">
    <location>
        <begin position="160"/>
        <end position="170"/>
    </location>
</feature>
<keyword evidence="3" id="KW-0770">Synapse</keyword>
<keyword evidence="5" id="KW-0067">ATP-binding</keyword>
<dbReference type="FunFam" id="3.40.50.20:FF:000008">
    <property type="entry name" value="Synapsin III"/>
    <property type="match status" value="1"/>
</dbReference>
<evidence type="ECO:0000256" key="2">
    <source>
        <dbReference type="ARBA" id="ARBA00022553"/>
    </source>
</evidence>
<evidence type="ECO:0000313" key="8">
    <source>
        <dbReference type="EMBL" id="CAL4135439.1"/>
    </source>
</evidence>
<organism evidence="8 9">
    <name type="scientific">Meganyctiphanes norvegica</name>
    <name type="common">Northern krill</name>
    <name type="synonym">Thysanopoda norvegica</name>
    <dbReference type="NCBI Taxonomy" id="48144"/>
    <lineage>
        <taxon>Eukaryota</taxon>
        <taxon>Metazoa</taxon>
        <taxon>Ecdysozoa</taxon>
        <taxon>Arthropoda</taxon>
        <taxon>Crustacea</taxon>
        <taxon>Multicrustacea</taxon>
        <taxon>Malacostraca</taxon>
        <taxon>Eumalacostraca</taxon>
        <taxon>Eucarida</taxon>
        <taxon>Euphausiacea</taxon>
        <taxon>Euphausiidae</taxon>
        <taxon>Meganyctiphanes</taxon>
    </lineage>
</organism>
<sequence>IILLLHTRFSSGDLSGELEDEDATQRKQEVITTQAKSRSRQASVSESPGDKKLSKLRSEADRPQFLNPRQQKSRGPQRIINPKRYLCGTKSQPDTSSRSVSSNKSSGLGTSVGGSASVSPSSSTGVPSSPPAPSPAPAAAPAATESRTSGFSLNFTRPGSKTTSAPTSPSKSRESFLQRVSSLTGAVRGEVVNQVRPAYNKDRCFTLLVIDDQNTDWSKYFRGKRIHGDWDIRVEQAEFREISVTASSDGGCNVAMVVFRNAAKVVRSFKPDFVLIRQNLCDANENHKNTLLALKFGGVPSINSVNAIYNFQDKPWVFAHMLEIQKRLGKENFPLIEQHYFPNHKEMLSATRYPCVFKIGHAHGGLGKVKVNSNADFQDMASVVAVSNAYCTTEPFIDAKFDIHIQKIGGSYKCFQRKSISGNWKTNMGSAMLEQAPMTERYKNWVDEVAKLFGGLDICAIEAIVDKSGNEHIIEVNDSALSLMGDSQEDDRRYIAELVATKLQSVTRPAPSDLTRGGSRQSLSGMSTGTAQSSRGGSPVEDTSSRINIVDNPLANSGSPGQQRRDSQEGEKEKEKEVKHKTSCRRKGEEVKHKTKEKEVKHKTKVKQRYSDATEGGEPSLQRSEGGE</sequence>
<feature type="compositionally biased region" description="Polar residues" evidence="6">
    <location>
        <begin position="30"/>
        <end position="46"/>
    </location>
</feature>
<dbReference type="Proteomes" id="UP001497623">
    <property type="component" value="Unassembled WGS sequence"/>
</dbReference>
<feature type="compositionally biased region" description="Polar residues" evidence="6">
    <location>
        <begin position="145"/>
        <end position="159"/>
    </location>
</feature>
<comment type="subcellular location">
    <subcellularLocation>
        <location evidence="4">Synapse</location>
    </subcellularLocation>
</comment>
<name>A0AAV2RRF4_MEGNR</name>
<reference evidence="8 9" key="1">
    <citation type="submission" date="2024-05" db="EMBL/GenBank/DDBJ databases">
        <authorList>
            <person name="Wallberg A."/>
        </authorList>
    </citation>
    <scope>NUCLEOTIDE SEQUENCE [LARGE SCALE GENOMIC DNA]</scope>
</reference>
<evidence type="ECO:0000259" key="7">
    <source>
        <dbReference type="PROSITE" id="PS50975"/>
    </source>
</evidence>
<dbReference type="InterPro" id="IPR020898">
    <property type="entry name" value="Synapsin_ATP-bd_dom"/>
</dbReference>
<accession>A0AAV2RRF4</accession>
<gene>
    <name evidence="8" type="ORF">MNOR_LOCUS27653</name>
</gene>
<dbReference type="AlphaFoldDB" id="A0AAV2RRF4"/>
<protein>
    <recommendedName>
        <fullName evidence="7">ATP-grasp domain-containing protein</fullName>
    </recommendedName>
</protein>
<keyword evidence="5" id="KW-0547">Nucleotide-binding</keyword>
<keyword evidence="2" id="KW-0597">Phosphoprotein</keyword>
<feature type="non-terminal residue" evidence="8">
    <location>
        <position position="1"/>
    </location>
</feature>
<evidence type="ECO:0000256" key="5">
    <source>
        <dbReference type="PROSITE-ProRule" id="PRU00409"/>
    </source>
</evidence>
<feature type="non-terminal residue" evidence="8">
    <location>
        <position position="628"/>
    </location>
</feature>
<dbReference type="InterPro" id="IPR001359">
    <property type="entry name" value="Synapsin"/>
</dbReference>
<dbReference type="SUPFAM" id="SSF52440">
    <property type="entry name" value="PreATP-grasp domain"/>
    <property type="match status" value="1"/>
</dbReference>
<dbReference type="Gene3D" id="3.30.470.20">
    <property type="entry name" value="ATP-grasp fold, B domain"/>
    <property type="match status" value="1"/>
</dbReference>
<evidence type="ECO:0000313" key="9">
    <source>
        <dbReference type="Proteomes" id="UP001497623"/>
    </source>
</evidence>
<dbReference type="InterPro" id="IPR011761">
    <property type="entry name" value="ATP-grasp"/>
</dbReference>
<dbReference type="Pfam" id="PF02750">
    <property type="entry name" value="Synapsin_C"/>
    <property type="match status" value="1"/>
</dbReference>
<evidence type="ECO:0000256" key="1">
    <source>
        <dbReference type="ARBA" id="ARBA00008243"/>
    </source>
</evidence>
<dbReference type="GO" id="GO:0007269">
    <property type="term" value="P:neurotransmitter secretion"/>
    <property type="evidence" value="ECO:0007669"/>
    <property type="project" value="InterPro"/>
</dbReference>
<feature type="compositionally biased region" description="Basic and acidic residues" evidence="6">
    <location>
        <begin position="48"/>
        <end position="62"/>
    </location>
</feature>
<evidence type="ECO:0000256" key="4">
    <source>
        <dbReference type="ARBA" id="ARBA00034103"/>
    </source>
</evidence>
<feature type="compositionally biased region" description="Polar residues" evidence="6">
    <location>
        <begin position="518"/>
        <end position="547"/>
    </location>
</feature>
<dbReference type="FunFam" id="3.30.1490.20:FF:000008">
    <property type="entry name" value="Synapsin I"/>
    <property type="match status" value="1"/>
</dbReference>
<proteinExistence type="inferred from homology"/>
<dbReference type="InterPro" id="IPR020897">
    <property type="entry name" value="Synapsin_pre-ATP-grasp_dom"/>
</dbReference>
<dbReference type="Gene3D" id="3.40.50.20">
    <property type="match status" value="1"/>
</dbReference>
<dbReference type="EMBL" id="CAXKWB010029431">
    <property type="protein sequence ID" value="CAL4135439.1"/>
    <property type="molecule type" value="Genomic_DNA"/>
</dbReference>
<dbReference type="InterPro" id="IPR013815">
    <property type="entry name" value="ATP_grasp_subdomain_1"/>
</dbReference>
<dbReference type="FunFam" id="3.30.470.20:FF:000059">
    <property type="entry name" value="Synapsin-3"/>
    <property type="match status" value="1"/>
</dbReference>
<comment type="caution">
    <text evidence="8">The sequence shown here is derived from an EMBL/GenBank/DDBJ whole genome shotgun (WGS) entry which is preliminary data.</text>
</comment>
<dbReference type="PANTHER" id="PTHR10841">
    <property type="entry name" value="SYNAPSIN"/>
    <property type="match status" value="1"/>
</dbReference>
<dbReference type="GO" id="GO:0005524">
    <property type="term" value="F:ATP binding"/>
    <property type="evidence" value="ECO:0007669"/>
    <property type="project" value="UniProtKB-UniRule"/>
</dbReference>
<feature type="compositionally biased region" description="Low complexity" evidence="6">
    <location>
        <begin position="95"/>
        <end position="127"/>
    </location>
</feature>
<dbReference type="PROSITE" id="PS50975">
    <property type="entry name" value="ATP_GRASP"/>
    <property type="match status" value="1"/>
</dbReference>
<evidence type="ECO:0000256" key="6">
    <source>
        <dbReference type="SAM" id="MobiDB-lite"/>
    </source>
</evidence>
<dbReference type="Pfam" id="PF02078">
    <property type="entry name" value="Synapsin"/>
    <property type="match status" value="1"/>
</dbReference>
<dbReference type="GO" id="GO:0030672">
    <property type="term" value="C:synaptic vesicle membrane"/>
    <property type="evidence" value="ECO:0007669"/>
    <property type="project" value="TreeGrafter"/>
</dbReference>
<dbReference type="PANTHER" id="PTHR10841:SF17">
    <property type="entry name" value="SYNAPSIN"/>
    <property type="match status" value="1"/>
</dbReference>
<feature type="compositionally biased region" description="Basic and acidic residues" evidence="6">
    <location>
        <begin position="563"/>
        <end position="600"/>
    </location>
</feature>
<dbReference type="Gene3D" id="3.30.1490.20">
    <property type="entry name" value="ATP-grasp fold, A domain"/>
    <property type="match status" value="1"/>
</dbReference>
<keyword evidence="9" id="KW-1185">Reference proteome</keyword>